<evidence type="ECO:0000256" key="10">
    <source>
        <dbReference type="SAM" id="MobiDB-lite"/>
    </source>
</evidence>
<feature type="compositionally biased region" description="Basic and acidic residues" evidence="10">
    <location>
        <begin position="110"/>
        <end position="119"/>
    </location>
</feature>
<proteinExistence type="predicted"/>
<comment type="subcellular location">
    <subcellularLocation>
        <location evidence="1">Nucleus</location>
    </subcellularLocation>
</comment>
<evidence type="ECO:0000256" key="9">
    <source>
        <dbReference type="PROSITE-ProRule" id="PRU00169"/>
    </source>
</evidence>
<evidence type="ECO:0000259" key="12">
    <source>
        <dbReference type="PROSITE" id="PS51294"/>
    </source>
</evidence>
<evidence type="ECO:0000313" key="13">
    <source>
        <dbReference type="EMBL" id="CAL4966478.1"/>
    </source>
</evidence>
<keyword evidence="8" id="KW-0539">Nucleus</keyword>
<keyword evidence="5" id="KW-0238">DNA-binding</keyword>
<sequence length="560" mass="61696">MALDFVKSRAAIEEELDLVLAEVHLRNIPPGSLANSELLHHILNELQVPLITMCAYDDEEAISELVALRACSHVMKPLHTGSLNMLKKIASEHKSKKAIALEHKSKRAIALEHKSKKETPQGPIPSRTKSRRVSSSTKGPVPKVRKAYRCSKKTGRITWTIELHEMFLDAIEVLGDKHATPEEIRKLMNVKGLTSKHISSHLQKHRLLQQNAKQGAQHKKYASMKPVSELIGSAPSAAATESTPTVDADSREVYPSRLWTQVKEAALLRTCSYRSASRIYRNRRWQEIGGSSNKDQSPAKNNVVLDGGVSSESPKGAGEIGYCASIESPGSSSLSTSLVDQIGENNRTEAAGKNGYVENINLPEDTMYKEHTATTDPSDIWAFLQSNNMDLIGPSEDRNEEISDWSELERLLDQQNLGLEDPLQVDNAWNNGLAPPSLINIDGSMVQEGTVQNAPQEATIQNVPQEATIQNAPVYNPVMPIAQDDGFLQDQQNLGPEDLLQVDNAWNTGLELPSLINMDGSMAQEATVQNAPVHNPVMPIAQDDIFWSWSPPVGDFDMLL</sequence>
<dbReference type="SUPFAM" id="SSF52172">
    <property type="entry name" value="CheY-like"/>
    <property type="match status" value="1"/>
</dbReference>
<evidence type="ECO:0000256" key="6">
    <source>
        <dbReference type="ARBA" id="ARBA00023159"/>
    </source>
</evidence>
<dbReference type="AlphaFoldDB" id="A0ABC8ZRB0"/>
<dbReference type="Gene3D" id="1.10.10.60">
    <property type="entry name" value="Homeodomain-like"/>
    <property type="match status" value="1"/>
</dbReference>
<dbReference type="GO" id="GO:0003677">
    <property type="term" value="F:DNA binding"/>
    <property type="evidence" value="ECO:0007669"/>
    <property type="project" value="UniProtKB-KW"/>
</dbReference>
<dbReference type="Proteomes" id="UP001497457">
    <property type="component" value="Chromosome 2b"/>
</dbReference>
<feature type="region of interest" description="Disordered" evidence="10">
    <location>
        <begin position="288"/>
        <end position="316"/>
    </location>
</feature>
<evidence type="ECO:0000256" key="8">
    <source>
        <dbReference type="ARBA" id="ARBA00023242"/>
    </source>
</evidence>
<evidence type="ECO:0000256" key="1">
    <source>
        <dbReference type="ARBA" id="ARBA00004123"/>
    </source>
</evidence>
<keyword evidence="6" id="KW-0010">Activator</keyword>
<feature type="compositionally biased region" description="Polar residues" evidence="10">
    <location>
        <begin position="289"/>
        <end position="300"/>
    </location>
</feature>
<dbReference type="InterPro" id="IPR011006">
    <property type="entry name" value="CheY-like_superfamily"/>
</dbReference>
<dbReference type="PROSITE" id="PS50110">
    <property type="entry name" value="RESPONSE_REGULATORY"/>
    <property type="match status" value="1"/>
</dbReference>
<evidence type="ECO:0000256" key="3">
    <source>
        <dbReference type="ARBA" id="ARBA00023012"/>
    </source>
</evidence>
<keyword evidence="14" id="KW-1185">Reference proteome</keyword>
<dbReference type="NCBIfam" id="TIGR01557">
    <property type="entry name" value="myb_SHAQKYF"/>
    <property type="match status" value="1"/>
</dbReference>
<evidence type="ECO:0000256" key="7">
    <source>
        <dbReference type="ARBA" id="ARBA00023163"/>
    </source>
</evidence>
<dbReference type="EMBL" id="OZ075112">
    <property type="protein sequence ID" value="CAL4966478.1"/>
    <property type="molecule type" value="Genomic_DNA"/>
</dbReference>
<protein>
    <submittedName>
        <fullName evidence="13">Uncharacterized protein</fullName>
    </submittedName>
</protein>
<dbReference type="GO" id="GO:0005634">
    <property type="term" value="C:nucleus"/>
    <property type="evidence" value="ECO:0007669"/>
    <property type="project" value="UniProtKB-SubCell"/>
</dbReference>
<keyword evidence="3" id="KW-0902">Two-component regulatory system</keyword>
<dbReference type="InterPro" id="IPR009057">
    <property type="entry name" value="Homeodomain-like_sf"/>
</dbReference>
<dbReference type="InterPro" id="IPR017930">
    <property type="entry name" value="Myb_dom"/>
</dbReference>
<dbReference type="InterPro" id="IPR001789">
    <property type="entry name" value="Sig_transdc_resp-reg_receiver"/>
</dbReference>
<dbReference type="PANTHER" id="PTHR43874:SF86">
    <property type="entry name" value="TWO-COMPONENT RESPONSE REGULATOR ORR26"/>
    <property type="match status" value="1"/>
</dbReference>
<dbReference type="FunFam" id="1.10.10.60:FF:000007">
    <property type="entry name" value="Two-component response regulator"/>
    <property type="match status" value="1"/>
</dbReference>
<keyword evidence="4" id="KW-0805">Transcription regulation</keyword>
<evidence type="ECO:0000256" key="2">
    <source>
        <dbReference type="ARBA" id="ARBA00022553"/>
    </source>
</evidence>
<dbReference type="GO" id="GO:0000160">
    <property type="term" value="P:phosphorelay signal transduction system"/>
    <property type="evidence" value="ECO:0007669"/>
    <property type="project" value="UniProtKB-KW"/>
</dbReference>
<feature type="region of interest" description="Disordered" evidence="10">
    <location>
        <begin position="110"/>
        <end position="143"/>
    </location>
</feature>
<dbReference type="InterPro" id="IPR045279">
    <property type="entry name" value="ARR-like"/>
</dbReference>
<evidence type="ECO:0000259" key="11">
    <source>
        <dbReference type="PROSITE" id="PS50110"/>
    </source>
</evidence>
<keyword evidence="2" id="KW-0597">Phosphoprotein</keyword>
<feature type="domain" description="Response regulatory" evidence="11">
    <location>
        <begin position="1"/>
        <end position="91"/>
    </location>
</feature>
<evidence type="ECO:0000256" key="4">
    <source>
        <dbReference type="ARBA" id="ARBA00023015"/>
    </source>
</evidence>
<accession>A0ABC8ZRB0</accession>
<dbReference type="InterPro" id="IPR006447">
    <property type="entry name" value="Myb_dom_plants"/>
</dbReference>
<comment type="caution">
    <text evidence="9">Lacks conserved residue(s) required for the propagation of feature annotation.</text>
</comment>
<gene>
    <name evidence="13" type="ORF">URODEC1_LOCUS47815</name>
</gene>
<reference evidence="13" key="1">
    <citation type="submission" date="2024-10" db="EMBL/GenBank/DDBJ databases">
        <authorList>
            <person name="Ryan C."/>
        </authorList>
    </citation>
    <scope>NUCLEOTIDE SEQUENCE [LARGE SCALE GENOMIC DNA]</scope>
</reference>
<evidence type="ECO:0000313" key="14">
    <source>
        <dbReference type="Proteomes" id="UP001497457"/>
    </source>
</evidence>
<dbReference type="PROSITE" id="PS51294">
    <property type="entry name" value="HTH_MYB"/>
    <property type="match status" value="1"/>
</dbReference>
<dbReference type="SUPFAM" id="SSF46689">
    <property type="entry name" value="Homeodomain-like"/>
    <property type="match status" value="1"/>
</dbReference>
<evidence type="ECO:0000256" key="5">
    <source>
        <dbReference type="ARBA" id="ARBA00023125"/>
    </source>
</evidence>
<feature type="domain" description="HTH myb-type" evidence="12">
    <location>
        <begin position="151"/>
        <end position="210"/>
    </location>
</feature>
<dbReference type="PANTHER" id="PTHR43874">
    <property type="entry name" value="TWO-COMPONENT RESPONSE REGULATOR"/>
    <property type="match status" value="1"/>
</dbReference>
<keyword evidence="7" id="KW-0804">Transcription</keyword>
<name>A0ABC8ZRB0_9POAL</name>
<organism evidence="13 14">
    <name type="scientific">Urochloa decumbens</name>
    <dbReference type="NCBI Taxonomy" id="240449"/>
    <lineage>
        <taxon>Eukaryota</taxon>
        <taxon>Viridiplantae</taxon>
        <taxon>Streptophyta</taxon>
        <taxon>Embryophyta</taxon>
        <taxon>Tracheophyta</taxon>
        <taxon>Spermatophyta</taxon>
        <taxon>Magnoliopsida</taxon>
        <taxon>Liliopsida</taxon>
        <taxon>Poales</taxon>
        <taxon>Poaceae</taxon>
        <taxon>PACMAD clade</taxon>
        <taxon>Panicoideae</taxon>
        <taxon>Panicodae</taxon>
        <taxon>Paniceae</taxon>
        <taxon>Melinidinae</taxon>
        <taxon>Urochloa</taxon>
    </lineage>
</organism>